<evidence type="ECO:0000313" key="3">
    <source>
        <dbReference type="Proteomes" id="UP000319801"/>
    </source>
</evidence>
<protein>
    <submittedName>
        <fullName evidence="2">Uncharacterized protein</fullName>
    </submittedName>
</protein>
<evidence type="ECO:0000313" key="2">
    <source>
        <dbReference type="EMBL" id="TSK22804.1"/>
    </source>
</evidence>
<gene>
    <name evidence="2" type="ORF">Baya_2162</name>
</gene>
<name>A0A556TN93_BAGYA</name>
<comment type="caution">
    <text evidence="2">The sequence shown here is derived from an EMBL/GenBank/DDBJ whole genome shotgun (WGS) entry which is preliminary data.</text>
</comment>
<sequence>MELMQEILSRTSLKDDDTRMCSLGVKALTAVPPQANTDDLELENFEGDLNARQTSHSPKSCADYSDVKTVASVSSEKGFNVKLMQPELIDKLKEKLQKKDAENQQIVRLLLVKQHELIEISKLREVEAQLMTERLKYEEQRNLEMIKKCNHALKNMRDQLSMAKSKNEHFTKQLRAIMEKYERLKRRTDCIKKQLAQERKERKSSQKALKESRQISEEFLLNQDFLEKQRHAAKQENVGLRKNLQTMEEQHNELVRTIQKLEDESLSMKADYGKLKDQLLNTERERQQLNQALQSKELEKKEADKSLRQSEKLVKQLQDELGDSKKERETAEEQLDTIKKDVKLIHDRYKVKTLQLQKQHQSCIEQLEAKNSECEALSEVVSKLKEDKLLIQDELQSLQKEKAKSEMENKKQEERMREVVSLLEHEKKLLLDEMGDLRKDYFSLSDRIAQRFEQLEKPDVPMCITDISSNLHQITKAKTNNLVGQITSHMDLIEHIRKKLEDEEEENTHPK</sequence>
<dbReference type="AlphaFoldDB" id="A0A556TN93"/>
<accession>A0A556TN93</accession>
<organism evidence="2 3">
    <name type="scientific">Bagarius yarrelli</name>
    <name type="common">Goonch</name>
    <name type="synonym">Bagrus yarrelli</name>
    <dbReference type="NCBI Taxonomy" id="175774"/>
    <lineage>
        <taxon>Eukaryota</taxon>
        <taxon>Metazoa</taxon>
        <taxon>Chordata</taxon>
        <taxon>Craniata</taxon>
        <taxon>Vertebrata</taxon>
        <taxon>Euteleostomi</taxon>
        <taxon>Actinopterygii</taxon>
        <taxon>Neopterygii</taxon>
        <taxon>Teleostei</taxon>
        <taxon>Ostariophysi</taxon>
        <taxon>Siluriformes</taxon>
        <taxon>Sisoridae</taxon>
        <taxon>Sisorinae</taxon>
        <taxon>Bagarius</taxon>
    </lineage>
</organism>
<keyword evidence="1" id="KW-0175">Coiled coil</keyword>
<dbReference type="OrthoDB" id="9947236at2759"/>
<dbReference type="Proteomes" id="UP000319801">
    <property type="component" value="Unassembled WGS sequence"/>
</dbReference>
<keyword evidence="3" id="KW-1185">Reference proteome</keyword>
<reference evidence="2 3" key="1">
    <citation type="journal article" date="2019" name="Genome Biol. Evol.">
        <title>Whole-Genome Sequencing of the Giant Devil Catfish, Bagarius yarrelli.</title>
        <authorList>
            <person name="Jiang W."/>
            <person name="Lv Y."/>
            <person name="Cheng L."/>
            <person name="Yang K."/>
            <person name="Chao B."/>
            <person name="Wang X."/>
            <person name="Li Y."/>
            <person name="Pan X."/>
            <person name="You X."/>
            <person name="Zhang Y."/>
            <person name="Yang J."/>
            <person name="Li J."/>
            <person name="Zhang X."/>
            <person name="Liu S."/>
            <person name="Sun C."/>
            <person name="Yang J."/>
            <person name="Shi Q."/>
        </authorList>
    </citation>
    <scope>NUCLEOTIDE SEQUENCE [LARGE SCALE GENOMIC DNA]</scope>
    <source>
        <strain evidence="2">JWS20170419001</strain>
        <tissue evidence="2">Muscle</tissue>
    </source>
</reference>
<dbReference type="EMBL" id="VCAZ01000006">
    <property type="protein sequence ID" value="TSK22804.1"/>
    <property type="molecule type" value="Genomic_DNA"/>
</dbReference>
<proteinExistence type="predicted"/>
<evidence type="ECO:0000256" key="1">
    <source>
        <dbReference type="SAM" id="Coils"/>
    </source>
</evidence>
<feature type="coiled-coil region" evidence="1">
    <location>
        <begin position="89"/>
        <end position="415"/>
    </location>
</feature>